<feature type="transmembrane region" description="Helical" evidence="1">
    <location>
        <begin position="63"/>
        <end position="93"/>
    </location>
</feature>
<feature type="transmembrane region" description="Helical" evidence="1">
    <location>
        <begin position="105"/>
        <end position="130"/>
    </location>
</feature>
<proteinExistence type="predicted"/>
<sequence length="181" mass="20529">MAYTLPRMEKCCCISLRTGSLIVGYVSIVISSLFTGAVSWSLYKVVTYVSEVKPNPEHTAEEIAKVALGVYISHAYLLLVLLYYFFISLLLVIGVHMNKTKYMRYYFKAGLFLLALALALVVVTTIFLGLLATIPLLKWSLTLFFCLIVVRSTYLQMEEQNKPRVYEMQTLYITPQAPLMA</sequence>
<evidence type="ECO:0000313" key="2">
    <source>
        <dbReference type="RefSeq" id="XP_013161972.1"/>
    </source>
</evidence>
<feature type="transmembrane region" description="Helical" evidence="1">
    <location>
        <begin position="136"/>
        <end position="154"/>
    </location>
</feature>
<keyword evidence="1" id="KW-0472">Membrane</keyword>
<organism evidence="2">
    <name type="scientific">Papilio xuthus</name>
    <name type="common">Asian swallowtail butterfly</name>
    <dbReference type="NCBI Taxonomy" id="66420"/>
    <lineage>
        <taxon>Eukaryota</taxon>
        <taxon>Metazoa</taxon>
        <taxon>Ecdysozoa</taxon>
        <taxon>Arthropoda</taxon>
        <taxon>Hexapoda</taxon>
        <taxon>Insecta</taxon>
        <taxon>Pterygota</taxon>
        <taxon>Neoptera</taxon>
        <taxon>Endopterygota</taxon>
        <taxon>Lepidoptera</taxon>
        <taxon>Glossata</taxon>
        <taxon>Ditrysia</taxon>
        <taxon>Papilionoidea</taxon>
        <taxon>Papilionidae</taxon>
        <taxon>Papilioninae</taxon>
        <taxon>Papilio</taxon>
    </lineage>
</organism>
<gene>
    <name evidence="2" type="primary">LOC106113666</name>
</gene>
<dbReference type="PANTHER" id="PTHR36694:SF11">
    <property type="entry name" value="LP21121P-RELATED"/>
    <property type="match status" value="1"/>
</dbReference>
<dbReference type="Proteomes" id="UP000694872">
    <property type="component" value="Unplaced"/>
</dbReference>
<dbReference type="AlphaFoldDB" id="A0AAJ7E449"/>
<dbReference type="RefSeq" id="XP_013161972.1">
    <property type="nucleotide sequence ID" value="XM_013306518.1"/>
</dbReference>
<dbReference type="GeneID" id="106113666"/>
<keyword evidence="1" id="KW-0812">Transmembrane</keyword>
<keyword evidence="1" id="KW-1133">Transmembrane helix</keyword>
<feature type="transmembrane region" description="Helical" evidence="1">
    <location>
        <begin position="21"/>
        <end position="43"/>
    </location>
</feature>
<name>A0AAJ7E449_PAPXU</name>
<reference evidence="2" key="1">
    <citation type="submission" date="2025-08" db="UniProtKB">
        <authorList>
            <consortium name="RefSeq"/>
        </authorList>
    </citation>
    <scope>IDENTIFICATION</scope>
</reference>
<evidence type="ECO:0000256" key="1">
    <source>
        <dbReference type="SAM" id="Phobius"/>
    </source>
</evidence>
<dbReference type="KEGG" id="pxu:106113666"/>
<protein>
    <submittedName>
        <fullName evidence="2">Uncharacterized protein LOC106113666</fullName>
    </submittedName>
</protein>
<dbReference type="PANTHER" id="PTHR36694">
    <property type="entry name" value="PASIFLORA 1, ISOFORM A-RELATED"/>
    <property type="match status" value="1"/>
</dbReference>
<accession>A0AAJ7E449</accession>